<reference evidence="2" key="1">
    <citation type="submission" date="2017-05" db="EMBL/GenBank/DDBJ databases">
        <title>Physiological properties and genetic analysis related to exopolysaccharide production of fresh-water unicellular cyanobacterium Aphanothece sacrum, Suizenji Nori, that has been cultured as a food source in Japan.</title>
        <authorList>
            <person name="Kanesaki Y."/>
            <person name="Yoshikawa S."/>
            <person name="Ohki K."/>
        </authorList>
    </citation>
    <scope>NUCLEOTIDE SEQUENCE [LARGE SCALE GENOMIC DNA]</scope>
    <source>
        <strain evidence="2">FPU1</strain>
    </source>
</reference>
<dbReference type="EMBL" id="BDQK01000016">
    <property type="protein sequence ID" value="GBF82338.1"/>
    <property type="molecule type" value="Genomic_DNA"/>
</dbReference>
<name>A0A401IM85_APHSA</name>
<dbReference type="Proteomes" id="UP000287247">
    <property type="component" value="Unassembled WGS sequence"/>
</dbReference>
<evidence type="ECO:0000313" key="1">
    <source>
        <dbReference type="EMBL" id="GBF82338.1"/>
    </source>
</evidence>
<accession>A0A401IM85</accession>
<keyword evidence="2" id="KW-1185">Reference proteome</keyword>
<gene>
    <name evidence="1" type="ORF">AsFPU1_3766</name>
</gene>
<sequence length="258" mass="30584">MIQVNKPEERLITNITGEPYQPARIYYQVSNKKTVLGVFKKLKCMDYDSSRDRWYWLYTAESQKIIFDESYNKIPKEMQPIALGYFIFRSDEEMILEVRSFQRVIEAIKFFNKRINWRAAEPMRLRLVNKLFSTLEDETPTPPKSFDEFFDNKNVFIQSIEALELELMEVESNYDNDEDKEKAVIEYMEEKSKYPLPEIEEIGLNIHGDGISLLEMALKMKNIEALEHWKGNANFTQYDLIQQMLASMPDDIPNLEEQ</sequence>
<dbReference type="OrthoDB" id="422669at2"/>
<proteinExistence type="predicted"/>
<evidence type="ECO:0000313" key="2">
    <source>
        <dbReference type="Proteomes" id="UP000287247"/>
    </source>
</evidence>
<comment type="caution">
    <text evidence="1">The sequence shown here is derived from an EMBL/GenBank/DDBJ whole genome shotgun (WGS) entry which is preliminary data.</text>
</comment>
<dbReference type="AlphaFoldDB" id="A0A401IM85"/>
<protein>
    <submittedName>
        <fullName evidence="1">Uncharacterized protein</fullName>
    </submittedName>
</protein>
<dbReference type="RefSeq" id="WP_124972798.1">
    <property type="nucleotide sequence ID" value="NZ_BDQK01000016.1"/>
</dbReference>
<organism evidence="1 2">
    <name type="scientific">Aphanothece sacrum FPU1</name>
    <dbReference type="NCBI Taxonomy" id="1920663"/>
    <lineage>
        <taxon>Bacteria</taxon>
        <taxon>Bacillati</taxon>
        <taxon>Cyanobacteriota</taxon>
        <taxon>Cyanophyceae</taxon>
        <taxon>Oscillatoriophycideae</taxon>
        <taxon>Chroococcales</taxon>
        <taxon>Aphanothecaceae</taxon>
        <taxon>Aphanothece</taxon>
    </lineage>
</organism>